<dbReference type="Proteomes" id="UP000093080">
    <property type="component" value="Unassembled WGS sequence"/>
</dbReference>
<gene>
    <name evidence="1" type="ORF">DBT_0421</name>
</gene>
<reference evidence="1 2" key="1">
    <citation type="submission" date="2016-06" db="EMBL/GenBank/DDBJ databases">
        <title>Respiratory ammonification of nitrate coupled to the oxidation of elemental sulfur in deep-sea autotrophic thermophilic bacteria.</title>
        <authorList>
            <person name="Slobodkina G.B."/>
            <person name="Mardanov A.V."/>
            <person name="Ravin N.V."/>
            <person name="Frolova A.A."/>
            <person name="Viryasiv M.B."/>
            <person name="Chernyh N.A."/>
            <person name="Bonch-Osmolovskaya E.A."/>
            <person name="Slobodkin A.I."/>
        </authorList>
    </citation>
    <scope>NUCLEOTIDE SEQUENCE [LARGE SCALE GENOMIC DNA]</scope>
    <source>
        <strain evidence="1 2">S69</strain>
    </source>
</reference>
<dbReference type="EMBL" id="MAGO01000002">
    <property type="protein sequence ID" value="OCC15959.1"/>
    <property type="molecule type" value="Genomic_DNA"/>
</dbReference>
<comment type="caution">
    <text evidence="1">The sequence shown here is derived from an EMBL/GenBank/DDBJ whole genome shotgun (WGS) entry which is preliminary data.</text>
</comment>
<keyword evidence="2" id="KW-1185">Reference proteome</keyword>
<protein>
    <submittedName>
        <fullName evidence="1">Uncharacterized protein</fullName>
    </submittedName>
</protein>
<evidence type="ECO:0000313" key="2">
    <source>
        <dbReference type="Proteomes" id="UP000093080"/>
    </source>
</evidence>
<name>A0A1B9F7P2_9BACT</name>
<accession>A0A1B9F7P2</accession>
<sequence>MKNGRRREAWYVKSECPFINITISIGSLVTANRDYPAPLK</sequence>
<evidence type="ECO:0000313" key="1">
    <source>
        <dbReference type="EMBL" id="OCC15959.1"/>
    </source>
</evidence>
<organism evidence="1 2">
    <name type="scientific">Dissulfuribacter thermophilus</name>
    <dbReference type="NCBI Taxonomy" id="1156395"/>
    <lineage>
        <taxon>Bacteria</taxon>
        <taxon>Pseudomonadati</taxon>
        <taxon>Thermodesulfobacteriota</taxon>
        <taxon>Dissulfuribacteria</taxon>
        <taxon>Dissulfuribacterales</taxon>
        <taxon>Dissulfuribacteraceae</taxon>
        <taxon>Dissulfuribacter</taxon>
    </lineage>
</organism>
<proteinExistence type="predicted"/>
<dbReference type="AlphaFoldDB" id="A0A1B9F7P2"/>